<proteinExistence type="predicted"/>
<name>A0ABX7II59_9ACTO</name>
<reference evidence="2 3" key="1">
    <citation type="submission" date="2021-02" db="EMBL/GenBank/DDBJ databases">
        <title>Complete Genome Sequence of Arcanobacterium phocisimile strain DSM 26142T from a harbour seal.</title>
        <authorList>
            <person name="Borowiak M."/>
            <person name="Alssahen M."/>
            <person name="Malorny B."/>
            <person name="Laemmler C."/>
            <person name="Siebert U."/>
            <person name="Ploetz M."/>
            <person name="Abdulmawjood A."/>
        </authorList>
    </citation>
    <scope>NUCLEOTIDE SEQUENCE [LARGE SCALE GENOMIC DNA]</scope>
    <source>
        <strain evidence="2 3">DSM 26142</strain>
    </source>
</reference>
<dbReference type="InterPro" id="IPR039143">
    <property type="entry name" value="GNPNAT1-like"/>
</dbReference>
<dbReference type="Gene3D" id="3.40.630.30">
    <property type="match status" value="1"/>
</dbReference>
<dbReference type="CDD" id="cd04301">
    <property type="entry name" value="NAT_SF"/>
    <property type="match status" value="1"/>
</dbReference>
<accession>A0ABX7II59</accession>
<dbReference type="Pfam" id="PF00583">
    <property type="entry name" value="Acetyltransf_1"/>
    <property type="match status" value="1"/>
</dbReference>
<organism evidence="2 3">
    <name type="scientific">Arcanobacterium phocisimile</name>
    <dbReference type="NCBI Taxonomy" id="1302235"/>
    <lineage>
        <taxon>Bacteria</taxon>
        <taxon>Bacillati</taxon>
        <taxon>Actinomycetota</taxon>
        <taxon>Actinomycetes</taxon>
        <taxon>Actinomycetales</taxon>
        <taxon>Actinomycetaceae</taxon>
        <taxon>Arcanobacterium</taxon>
    </lineage>
</organism>
<evidence type="ECO:0000313" key="2">
    <source>
        <dbReference type="EMBL" id="QRV02782.1"/>
    </source>
</evidence>
<dbReference type="PROSITE" id="PS51186">
    <property type="entry name" value="GNAT"/>
    <property type="match status" value="1"/>
</dbReference>
<evidence type="ECO:0000313" key="3">
    <source>
        <dbReference type="Proteomes" id="UP000602653"/>
    </source>
</evidence>
<sequence>MDVQRLLWNSDLTAAYQLRREVFVDEQHVPFELEYDERDTAPGTYHVVVRLVGEGEAAGTGRVFADDDGHVHIGRIAVRREARKMGIGARVMAELHEIAREIFAGDEGVEIFLSAQLTAIDFYRRLGYQPVSDEIYLDAGIEHQDMSVKLSSM</sequence>
<dbReference type="RefSeq" id="WP_204425377.1">
    <property type="nucleotide sequence ID" value="NZ_CP070228.1"/>
</dbReference>
<gene>
    <name evidence="2" type="ORF">JTE88_03365</name>
</gene>
<dbReference type="InterPro" id="IPR000182">
    <property type="entry name" value="GNAT_dom"/>
</dbReference>
<keyword evidence="3" id="KW-1185">Reference proteome</keyword>
<dbReference type="SUPFAM" id="SSF55729">
    <property type="entry name" value="Acyl-CoA N-acyltransferases (Nat)"/>
    <property type="match status" value="1"/>
</dbReference>
<dbReference type="PANTHER" id="PTHR13355">
    <property type="entry name" value="GLUCOSAMINE 6-PHOSPHATE N-ACETYLTRANSFERASE"/>
    <property type="match status" value="1"/>
</dbReference>
<dbReference type="Proteomes" id="UP000602653">
    <property type="component" value="Chromosome"/>
</dbReference>
<dbReference type="InterPro" id="IPR016181">
    <property type="entry name" value="Acyl_CoA_acyltransferase"/>
</dbReference>
<protein>
    <submittedName>
        <fullName evidence="2">GNAT family N-acetyltransferase</fullName>
    </submittedName>
</protein>
<dbReference type="PANTHER" id="PTHR13355:SF11">
    <property type="entry name" value="GLUCOSAMINE 6-PHOSPHATE N-ACETYLTRANSFERASE"/>
    <property type="match status" value="1"/>
</dbReference>
<feature type="domain" description="N-acetyltransferase" evidence="1">
    <location>
        <begin position="1"/>
        <end position="151"/>
    </location>
</feature>
<evidence type="ECO:0000259" key="1">
    <source>
        <dbReference type="PROSITE" id="PS51186"/>
    </source>
</evidence>
<dbReference type="EMBL" id="CP070228">
    <property type="protein sequence ID" value="QRV02782.1"/>
    <property type="molecule type" value="Genomic_DNA"/>
</dbReference>